<feature type="compositionally biased region" description="Basic residues" evidence="10">
    <location>
        <begin position="69"/>
        <end position="78"/>
    </location>
</feature>
<dbReference type="PANTHER" id="PTHR11453:SF47">
    <property type="entry name" value="ANION EXCHANGE PROTEIN"/>
    <property type="match status" value="1"/>
</dbReference>
<organism evidence="13 14">
    <name type="scientific">Ramazzottius varieornatus</name>
    <name type="common">Water bear</name>
    <name type="synonym">Tardigrade</name>
    <dbReference type="NCBI Taxonomy" id="947166"/>
    <lineage>
        <taxon>Eukaryota</taxon>
        <taxon>Metazoa</taxon>
        <taxon>Ecdysozoa</taxon>
        <taxon>Tardigrada</taxon>
        <taxon>Eutardigrada</taxon>
        <taxon>Parachela</taxon>
        <taxon>Hypsibioidea</taxon>
        <taxon>Ramazzottiidae</taxon>
        <taxon>Ramazzottius</taxon>
    </lineage>
</organism>
<dbReference type="GO" id="GO:0051453">
    <property type="term" value="P:regulation of intracellular pH"/>
    <property type="evidence" value="ECO:0007669"/>
    <property type="project" value="TreeGrafter"/>
</dbReference>
<feature type="transmembrane region" description="Helical" evidence="9">
    <location>
        <begin position="915"/>
        <end position="940"/>
    </location>
</feature>
<feature type="region of interest" description="Disordered" evidence="10">
    <location>
        <begin position="209"/>
        <end position="248"/>
    </location>
</feature>
<evidence type="ECO:0000256" key="10">
    <source>
        <dbReference type="SAM" id="MobiDB-lite"/>
    </source>
</evidence>
<feature type="compositionally biased region" description="Polar residues" evidence="10">
    <location>
        <begin position="282"/>
        <end position="295"/>
    </location>
</feature>
<accession>A0A1D1UW57</accession>
<evidence type="ECO:0000259" key="12">
    <source>
        <dbReference type="Pfam" id="PF07565"/>
    </source>
</evidence>
<feature type="domain" description="Band 3 cytoplasmic" evidence="12">
    <location>
        <begin position="438"/>
        <end position="743"/>
    </location>
</feature>
<dbReference type="Gene3D" id="1.10.287.570">
    <property type="entry name" value="Helical hairpin bin"/>
    <property type="match status" value="1"/>
</dbReference>
<dbReference type="Pfam" id="PF07565">
    <property type="entry name" value="Band_3_cyto"/>
    <property type="match status" value="1"/>
</dbReference>
<reference evidence="13 14" key="1">
    <citation type="journal article" date="2016" name="Nat. Commun.">
        <title>Extremotolerant tardigrade genome and improved radiotolerance of human cultured cells by tardigrade-unique protein.</title>
        <authorList>
            <person name="Hashimoto T."/>
            <person name="Horikawa D.D."/>
            <person name="Saito Y."/>
            <person name="Kuwahara H."/>
            <person name="Kozuka-Hata H."/>
            <person name="Shin-I T."/>
            <person name="Minakuchi Y."/>
            <person name="Ohishi K."/>
            <person name="Motoyama A."/>
            <person name="Aizu T."/>
            <person name="Enomoto A."/>
            <person name="Kondo K."/>
            <person name="Tanaka S."/>
            <person name="Hara Y."/>
            <person name="Koshikawa S."/>
            <person name="Sagara H."/>
            <person name="Miura T."/>
            <person name="Yokobori S."/>
            <person name="Miyagawa K."/>
            <person name="Suzuki Y."/>
            <person name="Kubo T."/>
            <person name="Oyama M."/>
            <person name="Kohara Y."/>
            <person name="Fujiyama A."/>
            <person name="Arakawa K."/>
            <person name="Katayama T."/>
            <person name="Toyoda A."/>
            <person name="Kunieda T."/>
        </authorList>
    </citation>
    <scope>NUCLEOTIDE SEQUENCE [LARGE SCALE GENOMIC DNA]</scope>
    <source>
        <strain evidence="13 14">YOKOZUNA-1</strain>
    </source>
</reference>
<evidence type="ECO:0000256" key="1">
    <source>
        <dbReference type="ARBA" id="ARBA00004651"/>
    </source>
</evidence>
<dbReference type="InterPro" id="IPR013769">
    <property type="entry name" value="Band3_cytoplasmic_dom"/>
</dbReference>
<feature type="compositionally biased region" description="Basic and acidic residues" evidence="10">
    <location>
        <begin position="298"/>
        <end position="307"/>
    </location>
</feature>
<dbReference type="GO" id="GO:0005452">
    <property type="term" value="F:solute:inorganic anion antiporter activity"/>
    <property type="evidence" value="ECO:0007669"/>
    <property type="project" value="InterPro"/>
</dbReference>
<feature type="region of interest" description="Disordered" evidence="10">
    <location>
        <begin position="578"/>
        <end position="607"/>
    </location>
</feature>
<feature type="domain" description="Bicarbonate transporter-like transmembrane" evidence="11">
    <location>
        <begin position="801"/>
        <end position="1362"/>
    </location>
</feature>
<dbReference type="Proteomes" id="UP000186922">
    <property type="component" value="Unassembled WGS sequence"/>
</dbReference>
<feature type="region of interest" description="Disordered" evidence="10">
    <location>
        <begin position="20"/>
        <end position="95"/>
    </location>
</feature>
<feature type="transmembrane region" description="Helical" evidence="9">
    <location>
        <begin position="947"/>
        <end position="968"/>
    </location>
</feature>
<dbReference type="Gene3D" id="3.40.930.10">
    <property type="entry name" value="Mannitol-specific EII, Chain A"/>
    <property type="match status" value="1"/>
</dbReference>
<keyword evidence="5 9" id="KW-0812">Transmembrane</keyword>
<feature type="compositionally biased region" description="Polar residues" evidence="10">
    <location>
        <begin position="578"/>
        <end position="588"/>
    </location>
</feature>
<evidence type="ECO:0000256" key="3">
    <source>
        <dbReference type="ARBA" id="ARBA00022448"/>
    </source>
</evidence>
<dbReference type="GO" id="GO:0008509">
    <property type="term" value="F:monoatomic anion transmembrane transporter activity"/>
    <property type="evidence" value="ECO:0007669"/>
    <property type="project" value="InterPro"/>
</dbReference>
<evidence type="ECO:0000256" key="6">
    <source>
        <dbReference type="ARBA" id="ARBA00022989"/>
    </source>
</evidence>
<feature type="region of interest" description="Disordered" evidence="10">
    <location>
        <begin position="263"/>
        <end position="320"/>
    </location>
</feature>
<name>A0A1D1UW57_RAMVA</name>
<evidence type="ECO:0000256" key="2">
    <source>
        <dbReference type="ARBA" id="ARBA00010993"/>
    </source>
</evidence>
<comment type="similarity">
    <text evidence="2 9">Belongs to the anion exchanger (TC 2.A.31) family.</text>
</comment>
<keyword evidence="8 9" id="KW-0472">Membrane</keyword>
<evidence type="ECO:0000256" key="7">
    <source>
        <dbReference type="ARBA" id="ARBA00023065"/>
    </source>
</evidence>
<dbReference type="InterPro" id="IPR003020">
    <property type="entry name" value="HCO3_transpt_euk"/>
</dbReference>
<dbReference type="InterPro" id="IPR011531">
    <property type="entry name" value="HCO3_transpt-like_TM_dom"/>
</dbReference>
<dbReference type="FunFam" id="3.40.930.10:FF:000020">
    <property type="entry name" value="Anion exchange protein"/>
    <property type="match status" value="1"/>
</dbReference>
<feature type="transmembrane region" description="Helical" evidence="9">
    <location>
        <begin position="830"/>
        <end position="852"/>
    </location>
</feature>
<keyword evidence="3 9" id="KW-0813">Transport</keyword>
<feature type="transmembrane region" description="Helical" evidence="9">
    <location>
        <begin position="1081"/>
        <end position="1101"/>
    </location>
</feature>
<keyword evidence="6 9" id="KW-1133">Transmembrane helix</keyword>
<dbReference type="STRING" id="947166.A0A1D1UW57"/>
<evidence type="ECO:0000259" key="11">
    <source>
        <dbReference type="Pfam" id="PF00955"/>
    </source>
</evidence>
<dbReference type="InterPro" id="IPR016152">
    <property type="entry name" value="PTrfase/Anion_transptr"/>
</dbReference>
<evidence type="ECO:0000256" key="9">
    <source>
        <dbReference type="RuleBase" id="RU362035"/>
    </source>
</evidence>
<dbReference type="SUPFAM" id="SSF55804">
    <property type="entry name" value="Phoshotransferase/anion transport protein"/>
    <property type="match status" value="1"/>
</dbReference>
<dbReference type="GO" id="GO:0005886">
    <property type="term" value="C:plasma membrane"/>
    <property type="evidence" value="ECO:0007669"/>
    <property type="project" value="UniProtKB-SubCell"/>
</dbReference>
<dbReference type="FunFam" id="1.10.287.570:FF:000001">
    <property type="entry name" value="Anion exchange protein"/>
    <property type="match status" value="1"/>
</dbReference>
<keyword evidence="4" id="KW-1003">Cell membrane</keyword>
<dbReference type="PANTHER" id="PTHR11453">
    <property type="entry name" value="ANION EXCHANGE PROTEIN"/>
    <property type="match status" value="1"/>
</dbReference>
<evidence type="ECO:0000256" key="5">
    <source>
        <dbReference type="ARBA" id="ARBA00022692"/>
    </source>
</evidence>
<sequence>MDREDPQNKNELLNQTLLQDSLDTSQLLPADSDTPSVERVPDSTFIHAPSNGMEGRPYREVVPLLGRHSTSHGRGRRSHSAEEEDEQLAGGNNGLLDPDLNEVLEKLLTPNNTYQSLTLPRTHEPDVGLEEADRFDEDDFDEHRGFGGSTLHTHHPLVPQYLKKKLGRRKSIPPSASHPARLQEKNFTPEFRALLDTVPASFSHILPSVKEQTEPAEGEEPPQDVSLPQISSAPVSKDDYELRFPEPPPRARKAEFYFSAESLAHQSPHGSQVDVAGRRGSGESQRLQKSVSVQEDVSPERRSRDPSLTRPESNGDVRFMVGTMSDDDDLYLHKFDHQKRRVRSTPHFEDPGMRRRFGSDVEPRMMKTPIHQLEGAENLPDKDAERLWGHRMDPGRMGVRSRTVKNMAHPTNNRALKRADTVAGRATPRKRGYDHTPHEVYVEMEELVQEGDQMEWKEKARWIKYEEDVEMGGKWGKPHAASLTFHSLLELRKCLERGTVLLDLEGTDIGTIVTIVVDNMVLTDQLKSSEKWPVTRALLVKHRHMSESSPTKPPKHVGSQSNLQNLIASFSFSKRNSTTSAHRVNSGDSLKESDLAMTEKTPAEKTPSVESVKVVPNSTSVDFPVRRKMSQIYRRIPLGAEGSAVLVGALDFLDEPAVAFVRLAQGTFLHNVLEVDVPIRFIFVLLCPKDTLDYHEIGRSLSTLMSNKDFHEAAYRAEDRRDLLNAMNEFLADSIVLPPGNLDKLSLLPLADLQKLNKNVQQRRRMSRKELVSPMSSPKRRALSRRRMSVIPDDNLHRTHRPFGGLINDVKRRFPWYWSDIKDGLNFQCLASIFFLFFANLAPAITFGGILEDKVKQYMGVSEMLIASAVCGMVFSLLSAQPLTIIGATGPLLVFEYSLYKFCKTAGIEFMPFRIWIGFWVAALAALVTAFDLGVLIRYVTRFTEEVFAVLIAYIFTFESLQRIYWVFHDHPLLSVDEYCLERNKTLILRALNGTHVSNLSQLLPEHTITYLIPPLDPVQNETLDRITHFDESVTEFTNEPNTALFCVILIIGTLFIATELRQFRNSKYLGRNARRAIGDFGVPIAICAMVVFDFLVPNVHTAKLDIPDGLTPTAPNKRGWLINPFGIKKSIAGWEIAAAIIPAILVFILMYVEVQITCVLVNKKERKLKKGSGFHLDLVIVSFMCLGCSFFGLPWMCAATVQTISHISSVSVYSRTHAPGEKPKLLMVREQRITNFFCSMLIGVGVIFAAPALRLIPKAVVFGVFMYLGVSSISGVQFVDRIKLFFRPAKHHYDHSYVRKVRTWKMHAFTGIQLACLMVLISVKSTDAALSFPFVLLLMVPLRRGLQKFYTKEELHELDRDDVDVLNDDEEELQGDKGDYEETFMPV</sequence>
<dbReference type="GO" id="GO:0015701">
    <property type="term" value="P:bicarbonate transport"/>
    <property type="evidence" value="ECO:0007669"/>
    <property type="project" value="TreeGrafter"/>
</dbReference>
<proteinExistence type="inferred from homology"/>
<feature type="transmembrane region" description="Helical" evidence="9">
    <location>
        <begin position="1237"/>
        <end position="1254"/>
    </location>
</feature>
<keyword evidence="7 9" id="KW-0406">Ion transport</keyword>
<protein>
    <recommendedName>
        <fullName evidence="9">Anion exchange protein</fullName>
    </recommendedName>
</protein>
<evidence type="ECO:0000313" key="14">
    <source>
        <dbReference type="Proteomes" id="UP000186922"/>
    </source>
</evidence>
<dbReference type="NCBIfam" id="TIGR00834">
    <property type="entry name" value="ae"/>
    <property type="match status" value="1"/>
</dbReference>
<feature type="transmembrane region" description="Helical" evidence="9">
    <location>
        <begin position="1132"/>
        <end position="1153"/>
    </location>
</feature>
<feature type="transmembrane region" description="Helical" evidence="9">
    <location>
        <begin position="1174"/>
        <end position="1194"/>
    </location>
</feature>
<gene>
    <name evidence="13" type="primary">RvY_05759-1</name>
    <name evidence="13" type="synonym">RvY_05759.1</name>
    <name evidence="13" type="ORF">RvY_05759</name>
</gene>
<comment type="subcellular location">
    <subcellularLocation>
        <location evidence="1">Cell membrane</location>
        <topology evidence="1">Multi-pass membrane protein</topology>
    </subcellularLocation>
    <subcellularLocation>
        <location evidence="9">Membrane</location>
        <topology evidence="9">Multi-pass membrane protein</topology>
    </subcellularLocation>
</comment>
<evidence type="ECO:0000256" key="4">
    <source>
        <dbReference type="ARBA" id="ARBA00022475"/>
    </source>
</evidence>
<dbReference type="EMBL" id="BDGG01000002">
    <property type="protein sequence ID" value="GAU93896.1"/>
    <property type="molecule type" value="Genomic_DNA"/>
</dbReference>
<keyword evidence="14" id="KW-1185">Reference proteome</keyword>
<evidence type="ECO:0000313" key="13">
    <source>
        <dbReference type="EMBL" id="GAU93896.1"/>
    </source>
</evidence>
<comment type="caution">
    <text evidence="13">The sequence shown here is derived from an EMBL/GenBank/DDBJ whole genome shotgun (WGS) entry which is preliminary data.</text>
</comment>
<evidence type="ECO:0000256" key="8">
    <source>
        <dbReference type="ARBA" id="ARBA00023136"/>
    </source>
</evidence>
<dbReference type="PRINTS" id="PR01231">
    <property type="entry name" value="HCO3TRNSPORT"/>
</dbReference>
<feature type="transmembrane region" description="Helical" evidence="9">
    <location>
        <begin position="1260"/>
        <end position="1280"/>
    </location>
</feature>
<feature type="transmembrane region" description="Helical" evidence="9">
    <location>
        <begin position="864"/>
        <end position="895"/>
    </location>
</feature>
<feature type="transmembrane region" description="Helical" evidence="9">
    <location>
        <begin position="1043"/>
        <end position="1061"/>
    </location>
</feature>
<dbReference type="Pfam" id="PF00955">
    <property type="entry name" value="HCO3_cotransp"/>
    <property type="match status" value="1"/>
</dbReference>
<dbReference type="OrthoDB" id="1735926at2759"/>